<feature type="transmembrane region" description="Helical" evidence="1">
    <location>
        <begin position="112"/>
        <end position="136"/>
    </location>
</feature>
<feature type="transmembrane region" description="Helical" evidence="1">
    <location>
        <begin position="335"/>
        <end position="360"/>
    </location>
</feature>
<reference evidence="2 3" key="1">
    <citation type="journal article" date="2014" name="PLoS Genet.">
        <title>Phylogenetically driven sequencing of extremely halophilic archaea reveals strategies for static and dynamic osmo-response.</title>
        <authorList>
            <person name="Becker E.A."/>
            <person name="Seitzer P.M."/>
            <person name="Tritt A."/>
            <person name="Larsen D."/>
            <person name="Krusor M."/>
            <person name="Yao A.I."/>
            <person name="Wu D."/>
            <person name="Madern D."/>
            <person name="Eisen J.A."/>
            <person name="Darling A.E."/>
            <person name="Facciotti M.T."/>
        </authorList>
    </citation>
    <scope>NUCLEOTIDE SEQUENCE [LARGE SCALE GENOMIC DNA]</scope>
    <source>
        <strain evidence="2 3">DSM 12281</strain>
    </source>
</reference>
<feature type="transmembrane region" description="Helical" evidence="1">
    <location>
        <begin position="83"/>
        <end position="100"/>
    </location>
</feature>
<dbReference type="PATRIC" id="fig|1230458.4.peg.3815"/>
<dbReference type="Pfam" id="PF04307">
    <property type="entry name" value="YdjM"/>
    <property type="match status" value="1"/>
</dbReference>
<name>L9ZIM4_9EURY</name>
<proteinExistence type="predicted"/>
<dbReference type="STRING" id="1230458.C484_18992"/>
<keyword evidence="1" id="KW-0812">Transmembrane</keyword>
<feature type="transmembrane region" description="Helical" evidence="1">
    <location>
        <begin position="235"/>
        <end position="259"/>
    </location>
</feature>
<dbReference type="AlphaFoldDB" id="L9ZIM4"/>
<keyword evidence="3" id="KW-1185">Reference proteome</keyword>
<feature type="transmembrane region" description="Helical" evidence="1">
    <location>
        <begin position="27"/>
        <end position="47"/>
    </location>
</feature>
<dbReference type="InterPro" id="IPR007404">
    <property type="entry name" value="YdjM-like"/>
</dbReference>
<dbReference type="EMBL" id="AOIL01000067">
    <property type="protein sequence ID" value="ELY85437.1"/>
    <property type="molecule type" value="Genomic_DNA"/>
</dbReference>
<evidence type="ECO:0000256" key="1">
    <source>
        <dbReference type="SAM" id="Phobius"/>
    </source>
</evidence>
<evidence type="ECO:0000313" key="2">
    <source>
        <dbReference type="EMBL" id="ELY85437.1"/>
    </source>
</evidence>
<comment type="caution">
    <text evidence="2">The sequence shown here is derived from an EMBL/GenBank/DDBJ whole genome shotgun (WGS) entry which is preliminary data.</text>
</comment>
<keyword evidence="1" id="KW-1133">Transmembrane helix</keyword>
<sequence length="364" mass="37859">MFVGHALLAFAVAGLIADWRGWPCQHALFVAVIAGAFGALPDIDILYALTGLGHWLLADGALSVPTAFWNASRTVHRSVTHSLLVGAVAAPAFGLVAFAMQTREPDRPRRPIGSALAALAALASLSLFGLLVLTALLRSGPLAAFVMSLFLGTGTLLSLASVRASTLASALVDTPDLNSVSLPAISPSTLTLAALWGLWSHPWGDLVTGSPPDWFFPADSTLLASRVVLHSDPTLHLLAAFAIELGTIWLAAITFCRLTDRSAFAAIDPRAGLAVGYGLAAVVTTPPTLDVSYHFVFSILSVGLLSGITLRSPVSVARHPQLQPALPSLPRTESLLATALTGLAAITSALLAYVIVYLSLLGSV</sequence>
<dbReference type="RefSeq" id="WP_006827406.1">
    <property type="nucleotide sequence ID" value="NZ_AOIL01000067.1"/>
</dbReference>
<dbReference type="OrthoDB" id="313450at2157"/>
<dbReference type="Proteomes" id="UP000011648">
    <property type="component" value="Unassembled WGS sequence"/>
</dbReference>
<organism evidence="2 3">
    <name type="scientific">Natrialba taiwanensis DSM 12281</name>
    <dbReference type="NCBI Taxonomy" id="1230458"/>
    <lineage>
        <taxon>Archaea</taxon>
        <taxon>Methanobacteriati</taxon>
        <taxon>Methanobacteriota</taxon>
        <taxon>Stenosarchaea group</taxon>
        <taxon>Halobacteria</taxon>
        <taxon>Halobacteriales</taxon>
        <taxon>Natrialbaceae</taxon>
        <taxon>Natrialba</taxon>
    </lineage>
</organism>
<gene>
    <name evidence="2" type="ORF">C484_18992</name>
</gene>
<feature type="transmembrane region" description="Helical" evidence="1">
    <location>
        <begin position="142"/>
        <end position="160"/>
    </location>
</feature>
<keyword evidence="1" id="KW-0472">Membrane</keyword>
<evidence type="ECO:0000313" key="3">
    <source>
        <dbReference type="Proteomes" id="UP000011648"/>
    </source>
</evidence>
<dbReference type="GO" id="GO:0016787">
    <property type="term" value="F:hydrolase activity"/>
    <property type="evidence" value="ECO:0007669"/>
    <property type="project" value="UniProtKB-KW"/>
</dbReference>
<keyword evidence="2" id="KW-0378">Hydrolase</keyword>
<protein>
    <submittedName>
        <fullName evidence="2">Membrane-bound metal-dependent hydrolase</fullName>
    </submittedName>
</protein>
<feature type="transmembrane region" description="Helical" evidence="1">
    <location>
        <begin position="295"/>
        <end position="314"/>
    </location>
</feature>
<accession>L9ZIM4</accession>
<feature type="transmembrane region" description="Helical" evidence="1">
    <location>
        <begin position="271"/>
        <end position="289"/>
    </location>
</feature>